<keyword evidence="8 12" id="KW-0560">Oxidoreductase</keyword>
<dbReference type="PROSITE" id="PS50883">
    <property type="entry name" value="EAL"/>
    <property type="match status" value="1"/>
</dbReference>
<comment type="caution">
    <text evidence="12">Lacks conserved residue(s) required for the propagation of feature annotation.</text>
</comment>
<sequence length="282" mass="30648">MADILSGKEVAKNIKENIKKEVVELNNVGISPTLGILRVGQNSDDIAYEKSILKNCDSVGIVAKVYELEESISTEGLLEIIEKLNQDMDIHGILIFRPLPKHIDEEQINNTISSLKDVDCMNPLNLEKVFEGDMDGFAPCTPKAAMKIMEFYDIPLEGAKVSVVNRSMVVGKPLSMMLLGKNATVTICHSRTKDLKKVTKSSDIVVTALGRAKYFDEGYFNENSVIIDVGISLDKGGNISGDVDFDNVNTKVKSITPVPGGVGSVTTSILLGHVVVACKHLK</sequence>
<evidence type="ECO:0000256" key="4">
    <source>
        <dbReference type="ARBA" id="ARBA00022605"/>
    </source>
</evidence>
<dbReference type="HAMAP" id="MF_01576">
    <property type="entry name" value="THF_DHG_CYH"/>
    <property type="match status" value="1"/>
</dbReference>
<dbReference type="InterPro" id="IPR000672">
    <property type="entry name" value="THF_DH/CycHdrlase"/>
</dbReference>
<dbReference type="CDD" id="cd01080">
    <property type="entry name" value="NAD_bind_m-THF_DH_Cyclohyd"/>
    <property type="match status" value="1"/>
</dbReference>
<dbReference type="Pfam" id="PF02882">
    <property type="entry name" value="THF_DHG_CYH_C"/>
    <property type="match status" value="1"/>
</dbReference>
<keyword evidence="4 12" id="KW-0028">Amino-acid biosynthesis</keyword>
<gene>
    <name evidence="12" type="primary">folD</name>
    <name evidence="14" type="ORF">SAMN02745180_00702</name>
</gene>
<feature type="binding site" evidence="12">
    <location>
        <begin position="165"/>
        <end position="167"/>
    </location>
    <ligand>
        <name>NADP(+)</name>
        <dbReference type="ChEBI" id="CHEBI:58349"/>
    </ligand>
</feature>
<keyword evidence="3 12" id="KW-0554">One-carbon metabolism</keyword>
<evidence type="ECO:0000256" key="6">
    <source>
        <dbReference type="ARBA" id="ARBA00022801"/>
    </source>
</evidence>
<keyword evidence="10 12" id="KW-0486">Methionine biosynthesis</keyword>
<evidence type="ECO:0000256" key="1">
    <source>
        <dbReference type="ARBA" id="ARBA00004777"/>
    </source>
</evidence>
<dbReference type="RefSeq" id="WP_072743274.1">
    <property type="nucleotide sequence ID" value="NZ_FQXR01000003.1"/>
</dbReference>
<dbReference type="GO" id="GO:0004488">
    <property type="term" value="F:methylenetetrahydrofolate dehydrogenase (NADP+) activity"/>
    <property type="evidence" value="ECO:0007669"/>
    <property type="project" value="UniProtKB-UniRule"/>
</dbReference>
<dbReference type="GO" id="GO:0006164">
    <property type="term" value="P:purine nucleotide biosynthetic process"/>
    <property type="evidence" value="ECO:0007669"/>
    <property type="project" value="UniProtKB-KW"/>
</dbReference>
<keyword evidence="7 12" id="KW-0521">NADP</keyword>
<evidence type="ECO:0000313" key="15">
    <source>
        <dbReference type="Proteomes" id="UP000184389"/>
    </source>
</evidence>
<evidence type="ECO:0000256" key="9">
    <source>
        <dbReference type="ARBA" id="ARBA00023102"/>
    </source>
</evidence>
<comment type="pathway">
    <text evidence="1 12">One-carbon metabolism; tetrahydrofolate interconversion.</text>
</comment>
<comment type="function">
    <text evidence="12">Catalyzes the oxidation of 5,10-methylenetetrahydrofolate to 5,10-methenyltetrahydrofolate and then the hydrolysis of 5,10-methenyltetrahydrofolate to 10-formyltetrahydrofolate.</text>
</comment>
<dbReference type="InterPro" id="IPR046346">
    <property type="entry name" value="Aminoacid_DH-like_N_sf"/>
</dbReference>
<evidence type="ECO:0000313" key="14">
    <source>
        <dbReference type="EMBL" id="SHH64288.1"/>
    </source>
</evidence>
<proteinExistence type="inferred from homology"/>
<evidence type="ECO:0000259" key="13">
    <source>
        <dbReference type="PROSITE" id="PS50883"/>
    </source>
</evidence>
<dbReference type="InterPro" id="IPR020631">
    <property type="entry name" value="THF_DH/CycHdrlase_NAD-bd_dom"/>
</dbReference>
<dbReference type="GO" id="GO:0004477">
    <property type="term" value="F:methenyltetrahydrofolate cyclohydrolase activity"/>
    <property type="evidence" value="ECO:0007669"/>
    <property type="project" value="UniProtKB-UniRule"/>
</dbReference>
<evidence type="ECO:0000256" key="11">
    <source>
        <dbReference type="ARBA" id="ARBA00023268"/>
    </source>
</evidence>
<dbReference type="EC" id="3.5.4.9" evidence="12"/>
<dbReference type="GO" id="GO:0009086">
    <property type="term" value="P:methionine biosynthetic process"/>
    <property type="evidence" value="ECO:0007669"/>
    <property type="project" value="UniProtKB-KW"/>
</dbReference>
<keyword evidence="9 12" id="KW-0368">Histidine biosynthesis</keyword>
<keyword evidence="15" id="KW-1185">Reference proteome</keyword>
<dbReference type="EMBL" id="FQXR01000003">
    <property type="protein sequence ID" value="SHH64288.1"/>
    <property type="molecule type" value="Genomic_DNA"/>
</dbReference>
<evidence type="ECO:0000256" key="2">
    <source>
        <dbReference type="ARBA" id="ARBA00011738"/>
    </source>
</evidence>
<keyword evidence="11 12" id="KW-0511">Multifunctional enzyme</keyword>
<dbReference type="PRINTS" id="PR00085">
    <property type="entry name" value="THFDHDRGNASE"/>
</dbReference>
<protein>
    <recommendedName>
        <fullName evidence="12">Bifunctional protein FolD</fullName>
    </recommendedName>
    <domain>
        <recommendedName>
            <fullName evidence="12">Methylenetetrahydrofolate dehydrogenase</fullName>
            <ecNumber evidence="12">1.5.1.5</ecNumber>
        </recommendedName>
    </domain>
    <domain>
        <recommendedName>
            <fullName evidence="12">Methenyltetrahydrofolate cyclohydrolase</fullName>
            <ecNumber evidence="12">3.5.4.9</ecNumber>
        </recommendedName>
    </domain>
</protein>
<keyword evidence="5 12" id="KW-0658">Purine biosynthesis</keyword>
<dbReference type="GO" id="GO:0035999">
    <property type="term" value="P:tetrahydrofolate interconversion"/>
    <property type="evidence" value="ECO:0007669"/>
    <property type="project" value="UniProtKB-UniRule"/>
</dbReference>
<dbReference type="EC" id="1.5.1.5" evidence="12"/>
<feature type="binding site" evidence="12">
    <location>
        <position position="231"/>
    </location>
    <ligand>
        <name>NADP(+)</name>
        <dbReference type="ChEBI" id="CHEBI:58349"/>
    </ligand>
</feature>
<dbReference type="PANTHER" id="PTHR48099">
    <property type="entry name" value="C-1-TETRAHYDROFOLATE SYNTHASE, CYTOPLASMIC-RELATED"/>
    <property type="match status" value="1"/>
</dbReference>
<comment type="catalytic activity">
    <reaction evidence="12">
        <text>(6R)-5,10-methenyltetrahydrofolate + H2O = (6R)-10-formyltetrahydrofolate + H(+)</text>
        <dbReference type="Rhea" id="RHEA:23700"/>
        <dbReference type="ChEBI" id="CHEBI:15377"/>
        <dbReference type="ChEBI" id="CHEBI:15378"/>
        <dbReference type="ChEBI" id="CHEBI:57455"/>
        <dbReference type="ChEBI" id="CHEBI:195366"/>
        <dbReference type="EC" id="3.5.4.9"/>
    </reaction>
</comment>
<comment type="similarity">
    <text evidence="12">Belongs to the tetrahydrofolate dehydrogenase/cyclohydrolase family.</text>
</comment>
<dbReference type="GO" id="GO:0000105">
    <property type="term" value="P:L-histidine biosynthetic process"/>
    <property type="evidence" value="ECO:0007669"/>
    <property type="project" value="UniProtKB-KW"/>
</dbReference>
<dbReference type="FunFam" id="3.40.50.720:FF:000094">
    <property type="entry name" value="Bifunctional protein FolD"/>
    <property type="match status" value="1"/>
</dbReference>
<evidence type="ECO:0000256" key="12">
    <source>
        <dbReference type="HAMAP-Rule" id="MF_01576"/>
    </source>
</evidence>
<dbReference type="AlphaFoldDB" id="A0A1M5UN40"/>
<keyword evidence="6 12" id="KW-0378">Hydrolase</keyword>
<evidence type="ECO:0000256" key="8">
    <source>
        <dbReference type="ARBA" id="ARBA00023002"/>
    </source>
</evidence>
<reference evidence="14 15" key="1">
    <citation type="submission" date="2016-11" db="EMBL/GenBank/DDBJ databases">
        <authorList>
            <person name="Jaros S."/>
            <person name="Januszkiewicz K."/>
            <person name="Wedrychowicz H."/>
        </authorList>
    </citation>
    <scope>NUCLEOTIDE SEQUENCE [LARGE SCALE GENOMIC DNA]</scope>
    <source>
        <strain evidence="14 15">DSM 13106</strain>
    </source>
</reference>
<dbReference type="InterPro" id="IPR036291">
    <property type="entry name" value="NAD(P)-bd_dom_sf"/>
</dbReference>
<accession>A0A1M5UN40</accession>
<comment type="subunit">
    <text evidence="2 12">Homodimer.</text>
</comment>
<comment type="catalytic activity">
    <reaction evidence="12">
        <text>(6R)-5,10-methylene-5,6,7,8-tetrahydrofolate + NADP(+) = (6R)-5,10-methenyltetrahydrofolate + NADPH</text>
        <dbReference type="Rhea" id="RHEA:22812"/>
        <dbReference type="ChEBI" id="CHEBI:15636"/>
        <dbReference type="ChEBI" id="CHEBI:57455"/>
        <dbReference type="ChEBI" id="CHEBI:57783"/>
        <dbReference type="ChEBI" id="CHEBI:58349"/>
        <dbReference type="EC" id="1.5.1.5"/>
    </reaction>
</comment>
<dbReference type="STRING" id="1123281.SAMN02745180_00702"/>
<dbReference type="Gene3D" id="3.40.50.720">
    <property type="entry name" value="NAD(P)-binding Rossmann-like Domain"/>
    <property type="match status" value="1"/>
</dbReference>
<evidence type="ECO:0000256" key="7">
    <source>
        <dbReference type="ARBA" id="ARBA00022857"/>
    </source>
</evidence>
<dbReference type="FunFam" id="3.40.50.10860:FF:000005">
    <property type="entry name" value="C-1-tetrahydrofolate synthase, cytoplasmic, putative"/>
    <property type="match status" value="1"/>
</dbReference>
<dbReference type="PANTHER" id="PTHR48099:SF5">
    <property type="entry name" value="C-1-TETRAHYDROFOLATE SYNTHASE, CYTOPLASMIC"/>
    <property type="match status" value="1"/>
</dbReference>
<dbReference type="UniPathway" id="UPA00193"/>
<organism evidence="14 15">
    <name type="scientific">Sporanaerobacter acetigenes DSM 13106</name>
    <dbReference type="NCBI Taxonomy" id="1123281"/>
    <lineage>
        <taxon>Bacteria</taxon>
        <taxon>Bacillati</taxon>
        <taxon>Bacillota</taxon>
        <taxon>Tissierellia</taxon>
        <taxon>Tissierellales</taxon>
        <taxon>Sporanaerobacteraceae</taxon>
        <taxon>Sporanaerobacter</taxon>
    </lineage>
</organism>
<dbReference type="GO" id="GO:0005829">
    <property type="term" value="C:cytosol"/>
    <property type="evidence" value="ECO:0007669"/>
    <property type="project" value="TreeGrafter"/>
</dbReference>
<name>A0A1M5UN40_9FIRM</name>
<dbReference type="SUPFAM" id="SSF51735">
    <property type="entry name" value="NAD(P)-binding Rossmann-fold domains"/>
    <property type="match status" value="1"/>
</dbReference>
<evidence type="ECO:0000256" key="10">
    <source>
        <dbReference type="ARBA" id="ARBA00023167"/>
    </source>
</evidence>
<dbReference type="InterPro" id="IPR020630">
    <property type="entry name" value="THF_DH/CycHdrlase_cat_dom"/>
</dbReference>
<dbReference type="Pfam" id="PF00763">
    <property type="entry name" value="THF_DHG_CYH"/>
    <property type="match status" value="1"/>
</dbReference>
<feature type="domain" description="EAL" evidence="13">
    <location>
        <begin position="1"/>
        <end position="112"/>
    </location>
</feature>
<evidence type="ECO:0000256" key="3">
    <source>
        <dbReference type="ARBA" id="ARBA00022563"/>
    </source>
</evidence>
<dbReference type="Proteomes" id="UP000184389">
    <property type="component" value="Unassembled WGS sequence"/>
</dbReference>
<dbReference type="Gene3D" id="3.40.50.10860">
    <property type="entry name" value="Leucine Dehydrogenase, chain A, domain 1"/>
    <property type="match status" value="1"/>
</dbReference>
<evidence type="ECO:0000256" key="5">
    <source>
        <dbReference type="ARBA" id="ARBA00022755"/>
    </source>
</evidence>
<dbReference type="OrthoDB" id="9803580at2"/>
<dbReference type="InterPro" id="IPR001633">
    <property type="entry name" value="EAL_dom"/>
</dbReference>
<dbReference type="SUPFAM" id="SSF53223">
    <property type="entry name" value="Aminoacid dehydrogenase-like, N-terminal domain"/>
    <property type="match status" value="1"/>
</dbReference>